<accession>A0AAV0ASG6</accession>
<reference evidence="2" key="1">
    <citation type="submission" date="2022-06" db="EMBL/GenBank/DDBJ databases">
        <authorList>
            <consortium name="SYNGENTA / RWTH Aachen University"/>
        </authorList>
    </citation>
    <scope>NUCLEOTIDE SEQUENCE</scope>
</reference>
<gene>
    <name evidence="2" type="ORF">PPACK8108_LOCUS5798</name>
</gene>
<name>A0AAV0ASG6_PHAPC</name>
<keyword evidence="3" id="KW-1185">Reference proteome</keyword>
<comment type="caution">
    <text evidence="2">The sequence shown here is derived from an EMBL/GenBank/DDBJ whole genome shotgun (WGS) entry which is preliminary data.</text>
</comment>
<dbReference type="Proteomes" id="UP001153365">
    <property type="component" value="Unassembled WGS sequence"/>
</dbReference>
<evidence type="ECO:0000313" key="2">
    <source>
        <dbReference type="EMBL" id="CAH7671047.1"/>
    </source>
</evidence>
<dbReference type="AlphaFoldDB" id="A0AAV0ASG6"/>
<sequence length="704" mass="77479">MTPLENNTHLSCAPFSHPTVSFLHPISSPPTFLNTNTGCITEHNESEHNEDEEENNDANEVNTLVKNQRGTSVTNKLFTTNFSILLHLVSVNQQLANPNLKNYQGTLTKSETNPININIEASSQDAIFDGEIEFITKEAFLKNIMVANRHLCLVIDNPSLPTYIQGKVKEAIDLLHADEEKVISGQPLPLDSNIKIGNAALLSAPETSSGLESNIITVNNPGIANSTQKVSNDQQANIAESKANPMHNPDTQEPQSMTGVQIPSQVETSIFLTCSNISHQPTNSNASGDPNNIHSTLMVGPPDSNCTPFNSDLEINPAVTNSANTLIPKVPLPVPVSCPSRFFFQHEDVLSATLGSIYHLKTSSWNITLGSILALVKNRNSRIEVVELPNYLPSGAKSKVTMVLLLASLDIFLAKTNEPFFSEDILNTTMLLDFSTPVGHLQKNIHDIVYVMQPICNPPIAQQMIWANLLFELLHMVARDIIAPVKFVPQQNRGAILPMEGCKANDNTIKDPASGTFKNLDDFVDKIVHVLIAINMAQEHAKCQDNPAGPSSSIHPKRKGKSSSSSIETVSSKTFQLVYKEKGLEWPLYCLLMAFCAAGVRSLMLGSNNWRICGALESLQIITLSNEILKLKGNDFEEPYWPRTIKYILQILKVAFFLLTPNPINLCVLHDFGDTWHSKVNDSRKQHLSLPKKALVNAVISELS</sequence>
<protein>
    <submittedName>
        <fullName evidence="2">Uncharacterized protein</fullName>
    </submittedName>
</protein>
<evidence type="ECO:0000256" key="1">
    <source>
        <dbReference type="SAM" id="MobiDB-lite"/>
    </source>
</evidence>
<evidence type="ECO:0000313" key="3">
    <source>
        <dbReference type="Proteomes" id="UP001153365"/>
    </source>
</evidence>
<dbReference type="EMBL" id="CALTRL010001122">
    <property type="protein sequence ID" value="CAH7671047.1"/>
    <property type="molecule type" value="Genomic_DNA"/>
</dbReference>
<feature type="region of interest" description="Disordered" evidence="1">
    <location>
        <begin position="543"/>
        <end position="565"/>
    </location>
</feature>
<proteinExistence type="predicted"/>
<organism evidence="2 3">
    <name type="scientific">Phakopsora pachyrhizi</name>
    <name type="common">Asian soybean rust disease fungus</name>
    <dbReference type="NCBI Taxonomy" id="170000"/>
    <lineage>
        <taxon>Eukaryota</taxon>
        <taxon>Fungi</taxon>
        <taxon>Dikarya</taxon>
        <taxon>Basidiomycota</taxon>
        <taxon>Pucciniomycotina</taxon>
        <taxon>Pucciniomycetes</taxon>
        <taxon>Pucciniales</taxon>
        <taxon>Phakopsoraceae</taxon>
        <taxon>Phakopsora</taxon>
    </lineage>
</organism>